<sequence length="127" mass="14219">MLFFNIYAAAFAFKRGWGKNRTLTFKNLWKSTILIILLFLVILAGLSYTGWLHRADAFTGMGTYSYFDMFYYTCVTFATVGFGDIVPASIFAKAVCVLTIATSIVCVTVMLSTVMSVRKNEENQPFG</sequence>
<dbReference type="Gene3D" id="1.10.287.70">
    <property type="match status" value="1"/>
</dbReference>
<name>A0A9D1CUD6_9FIRM</name>
<feature type="transmembrane region" description="Helical" evidence="11">
    <location>
        <begin position="28"/>
        <end position="48"/>
    </location>
</feature>
<dbReference type="GO" id="GO:0005267">
    <property type="term" value="F:potassium channel activity"/>
    <property type="evidence" value="ECO:0007669"/>
    <property type="project" value="UniProtKB-KW"/>
</dbReference>
<evidence type="ECO:0000256" key="1">
    <source>
        <dbReference type="ARBA" id="ARBA00004141"/>
    </source>
</evidence>
<reference evidence="13" key="1">
    <citation type="submission" date="2020-10" db="EMBL/GenBank/DDBJ databases">
        <authorList>
            <person name="Gilroy R."/>
        </authorList>
    </citation>
    <scope>NUCLEOTIDE SEQUENCE</scope>
    <source>
        <strain evidence="13">ChiSjej1B19-3389</strain>
    </source>
</reference>
<accession>A0A9D1CUD6</accession>
<comment type="caution">
    <text evidence="13">The sequence shown here is derived from an EMBL/GenBank/DDBJ whole genome shotgun (WGS) entry which is preliminary data.</text>
</comment>
<keyword evidence="2" id="KW-0813">Transport</keyword>
<evidence type="ECO:0000256" key="2">
    <source>
        <dbReference type="ARBA" id="ARBA00022448"/>
    </source>
</evidence>
<evidence type="ECO:0000256" key="7">
    <source>
        <dbReference type="ARBA" id="ARBA00022989"/>
    </source>
</evidence>
<dbReference type="Proteomes" id="UP000886787">
    <property type="component" value="Unassembled WGS sequence"/>
</dbReference>
<dbReference type="InterPro" id="IPR013099">
    <property type="entry name" value="K_chnl_dom"/>
</dbReference>
<dbReference type="AlphaFoldDB" id="A0A9D1CUD6"/>
<evidence type="ECO:0000256" key="5">
    <source>
        <dbReference type="ARBA" id="ARBA00022826"/>
    </source>
</evidence>
<dbReference type="SUPFAM" id="SSF81324">
    <property type="entry name" value="Voltage-gated potassium channels"/>
    <property type="match status" value="1"/>
</dbReference>
<evidence type="ECO:0000313" key="14">
    <source>
        <dbReference type="Proteomes" id="UP000886787"/>
    </source>
</evidence>
<dbReference type="InterPro" id="IPR047871">
    <property type="entry name" value="K_chnl_Slo-like"/>
</dbReference>
<feature type="domain" description="Potassium channel" evidence="12">
    <location>
        <begin position="40"/>
        <end position="116"/>
    </location>
</feature>
<keyword evidence="5" id="KW-0631">Potassium channel</keyword>
<protein>
    <submittedName>
        <fullName evidence="13">Two pore domain potassium channel family protein</fullName>
    </submittedName>
</protein>
<keyword evidence="6" id="KW-0630">Potassium</keyword>
<keyword evidence="7 11" id="KW-1133">Transmembrane helix</keyword>
<evidence type="ECO:0000256" key="6">
    <source>
        <dbReference type="ARBA" id="ARBA00022958"/>
    </source>
</evidence>
<evidence type="ECO:0000256" key="9">
    <source>
        <dbReference type="ARBA" id="ARBA00023136"/>
    </source>
</evidence>
<evidence type="ECO:0000256" key="3">
    <source>
        <dbReference type="ARBA" id="ARBA00022538"/>
    </source>
</evidence>
<dbReference type="PANTHER" id="PTHR10027:SF10">
    <property type="entry name" value="SLOWPOKE 2, ISOFORM D"/>
    <property type="match status" value="1"/>
</dbReference>
<evidence type="ECO:0000313" key="13">
    <source>
        <dbReference type="EMBL" id="HIQ80797.1"/>
    </source>
</evidence>
<feature type="transmembrane region" description="Helical" evidence="11">
    <location>
        <begin position="69"/>
        <end position="91"/>
    </location>
</feature>
<dbReference type="GO" id="GO:0016020">
    <property type="term" value="C:membrane"/>
    <property type="evidence" value="ECO:0007669"/>
    <property type="project" value="UniProtKB-SubCell"/>
</dbReference>
<dbReference type="EMBL" id="DVFW01000027">
    <property type="protein sequence ID" value="HIQ80797.1"/>
    <property type="molecule type" value="Genomic_DNA"/>
</dbReference>
<organism evidence="13 14">
    <name type="scientific">Candidatus Scatavimonas merdigallinarum</name>
    <dbReference type="NCBI Taxonomy" id="2840914"/>
    <lineage>
        <taxon>Bacteria</taxon>
        <taxon>Bacillati</taxon>
        <taxon>Bacillota</taxon>
        <taxon>Clostridia</taxon>
        <taxon>Eubacteriales</taxon>
        <taxon>Oscillospiraceae</taxon>
        <taxon>Oscillospiraceae incertae sedis</taxon>
        <taxon>Candidatus Scatavimonas</taxon>
    </lineage>
</organism>
<keyword evidence="3" id="KW-0633">Potassium transport</keyword>
<reference evidence="13" key="2">
    <citation type="journal article" date="2021" name="PeerJ">
        <title>Extensive microbial diversity within the chicken gut microbiome revealed by metagenomics and culture.</title>
        <authorList>
            <person name="Gilroy R."/>
            <person name="Ravi A."/>
            <person name="Getino M."/>
            <person name="Pursley I."/>
            <person name="Horton D.L."/>
            <person name="Alikhan N.F."/>
            <person name="Baker D."/>
            <person name="Gharbi K."/>
            <person name="Hall N."/>
            <person name="Watson M."/>
            <person name="Adriaenssens E.M."/>
            <person name="Foster-Nyarko E."/>
            <person name="Jarju S."/>
            <person name="Secka A."/>
            <person name="Antonio M."/>
            <person name="Oren A."/>
            <person name="Chaudhuri R.R."/>
            <person name="La Ragione R."/>
            <person name="Hildebrand F."/>
            <person name="Pallen M.J."/>
        </authorList>
    </citation>
    <scope>NUCLEOTIDE SEQUENCE</scope>
    <source>
        <strain evidence="13">ChiSjej1B19-3389</strain>
    </source>
</reference>
<evidence type="ECO:0000256" key="10">
    <source>
        <dbReference type="ARBA" id="ARBA00023303"/>
    </source>
</evidence>
<evidence type="ECO:0000259" key="12">
    <source>
        <dbReference type="Pfam" id="PF07885"/>
    </source>
</evidence>
<keyword evidence="8" id="KW-0406">Ion transport</keyword>
<keyword evidence="9 11" id="KW-0472">Membrane</keyword>
<gene>
    <name evidence="13" type="ORF">IAD32_05875</name>
</gene>
<evidence type="ECO:0000256" key="11">
    <source>
        <dbReference type="SAM" id="Phobius"/>
    </source>
</evidence>
<evidence type="ECO:0000256" key="8">
    <source>
        <dbReference type="ARBA" id="ARBA00023065"/>
    </source>
</evidence>
<evidence type="ECO:0000256" key="4">
    <source>
        <dbReference type="ARBA" id="ARBA00022692"/>
    </source>
</evidence>
<comment type="subcellular location">
    <subcellularLocation>
        <location evidence="1">Membrane</location>
        <topology evidence="1">Multi-pass membrane protein</topology>
    </subcellularLocation>
</comment>
<keyword evidence="4 11" id="KW-0812">Transmembrane</keyword>
<feature type="transmembrane region" description="Helical" evidence="11">
    <location>
        <begin position="97"/>
        <end position="117"/>
    </location>
</feature>
<dbReference type="PANTHER" id="PTHR10027">
    <property type="entry name" value="CALCIUM-ACTIVATED POTASSIUM CHANNEL ALPHA CHAIN"/>
    <property type="match status" value="1"/>
</dbReference>
<proteinExistence type="predicted"/>
<keyword evidence="10 13" id="KW-0407">Ion channel</keyword>
<dbReference type="Pfam" id="PF07885">
    <property type="entry name" value="Ion_trans_2"/>
    <property type="match status" value="1"/>
</dbReference>